<dbReference type="RefSeq" id="WP_132027356.1">
    <property type="nucleotide sequence ID" value="NZ_CP068564.1"/>
</dbReference>
<dbReference type="Pfam" id="PF02811">
    <property type="entry name" value="PHP"/>
    <property type="match status" value="1"/>
</dbReference>
<dbReference type="InterPro" id="IPR003141">
    <property type="entry name" value="Pol/His_phosphatase_N"/>
</dbReference>
<dbReference type="GO" id="GO:0035312">
    <property type="term" value="F:5'-3' DNA exonuclease activity"/>
    <property type="evidence" value="ECO:0007669"/>
    <property type="project" value="TreeGrafter"/>
</dbReference>
<name>A0A4R3L028_9FIRM</name>
<organism evidence="2 3">
    <name type="scientific">Keratinibaculum paraultunense</name>
    <dbReference type="NCBI Taxonomy" id="1278232"/>
    <lineage>
        <taxon>Bacteria</taxon>
        <taxon>Bacillati</taxon>
        <taxon>Bacillota</taxon>
        <taxon>Tissierellia</taxon>
        <taxon>Tissierellales</taxon>
        <taxon>Tepidimicrobiaceae</taxon>
        <taxon>Keratinibaculum</taxon>
    </lineage>
</organism>
<feature type="domain" description="Polymerase/histidinol phosphatase N-terminal" evidence="1">
    <location>
        <begin position="3"/>
        <end position="69"/>
    </location>
</feature>
<reference evidence="2 3" key="1">
    <citation type="submission" date="2019-03" db="EMBL/GenBank/DDBJ databases">
        <title>Genomic Encyclopedia of Type Strains, Phase IV (KMG-IV): sequencing the most valuable type-strain genomes for metagenomic binning, comparative biology and taxonomic classification.</title>
        <authorList>
            <person name="Goeker M."/>
        </authorList>
    </citation>
    <scope>NUCLEOTIDE SEQUENCE [LARGE SCALE GENOMIC DNA]</scope>
    <source>
        <strain evidence="2 3">DSM 26752</strain>
    </source>
</reference>
<dbReference type="Gene3D" id="3.20.20.140">
    <property type="entry name" value="Metal-dependent hydrolases"/>
    <property type="match status" value="1"/>
</dbReference>
<dbReference type="Proteomes" id="UP000294567">
    <property type="component" value="Unassembled WGS sequence"/>
</dbReference>
<accession>A0A4R3L028</accession>
<dbReference type="Gene3D" id="1.10.150.650">
    <property type="match status" value="1"/>
</dbReference>
<dbReference type="PANTHER" id="PTHR42924">
    <property type="entry name" value="EXONUCLEASE"/>
    <property type="match status" value="1"/>
</dbReference>
<proteinExistence type="predicted"/>
<dbReference type="OrthoDB" id="9791620at2"/>
<dbReference type="GO" id="GO:0004534">
    <property type="term" value="F:5'-3' RNA exonuclease activity"/>
    <property type="evidence" value="ECO:0007669"/>
    <property type="project" value="TreeGrafter"/>
</dbReference>
<protein>
    <recommendedName>
        <fullName evidence="1">Polymerase/histidinol phosphatase N-terminal domain-containing protein</fullName>
    </recommendedName>
</protein>
<dbReference type="PANTHER" id="PTHR42924:SF3">
    <property type="entry name" value="POLYMERASE_HISTIDINOL PHOSPHATASE N-TERMINAL DOMAIN-CONTAINING PROTEIN"/>
    <property type="match status" value="1"/>
</dbReference>
<dbReference type="InterPro" id="IPR016195">
    <property type="entry name" value="Pol/histidinol_Pase-like"/>
</dbReference>
<dbReference type="InterPro" id="IPR004013">
    <property type="entry name" value="PHP_dom"/>
</dbReference>
<dbReference type="SMART" id="SM00481">
    <property type="entry name" value="POLIIIAc"/>
    <property type="match status" value="1"/>
</dbReference>
<dbReference type="AlphaFoldDB" id="A0A4R3L028"/>
<dbReference type="CDD" id="cd07438">
    <property type="entry name" value="PHP_HisPPase_AMP"/>
    <property type="match status" value="1"/>
</dbReference>
<comment type="caution">
    <text evidence="2">The sequence shown here is derived from an EMBL/GenBank/DDBJ whole genome shotgun (WGS) entry which is preliminary data.</text>
</comment>
<dbReference type="InterPro" id="IPR052018">
    <property type="entry name" value="PHP_domain"/>
</dbReference>
<sequence length="272" mass="30684">MIFDLHVHTTCSDGLLTPHQVIDLAITKKLDGIAITDHDTVDAIESAIQYSKTKIKLYIIPGIEFSCIFKDEEVHILGYFIDYKSLKLKKITDSLKNKRILRGIEMVKKINKLGMNISIEEVQIEAGRNNYIGRPHIARVLVKHGFVNNIDEAFELYLNRGKEAYVEKESLKLEETIDLIHELEGIAVLAHPGLLNNFNIITSCVNLGIDGIEAVHSRHKSEDVKKLIDIAKQHNLIVTGGSDCHGILINGEYLLGNYYVNIDYIPIMKGRI</sequence>
<keyword evidence="3" id="KW-1185">Reference proteome</keyword>
<dbReference type="EMBL" id="SMAE01000005">
    <property type="protein sequence ID" value="TCS89724.1"/>
    <property type="molecule type" value="Genomic_DNA"/>
</dbReference>
<gene>
    <name evidence="2" type="ORF">EDD65_105198</name>
</gene>
<dbReference type="SUPFAM" id="SSF89550">
    <property type="entry name" value="PHP domain-like"/>
    <property type="match status" value="1"/>
</dbReference>
<evidence type="ECO:0000259" key="1">
    <source>
        <dbReference type="SMART" id="SM00481"/>
    </source>
</evidence>
<evidence type="ECO:0000313" key="2">
    <source>
        <dbReference type="EMBL" id="TCS89724.1"/>
    </source>
</evidence>
<evidence type="ECO:0000313" key="3">
    <source>
        <dbReference type="Proteomes" id="UP000294567"/>
    </source>
</evidence>